<reference evidence="2 3" key="1">
    <citation type="submission" date="2019-02" db="EMBL/GenBank/DDBJ databases">
        <title>Siculibacillus lacustris gen. nov., sp. nov., a new rosette-forming bacterium isolated from a freshwater crater lake (Lake St. Ana, Romania).</title>
        <authorList>
            <person name="Felfoldi T."/>
            <person name="Marton Z."/>
            <person name="Szabo A."/>
            <person name="Mentes A."/>
            <person name="Boka K."/>
            <person name="Marialigeti K."/>
            <person name="Mathe I."/>
            <person name="Koncz M."/>
            <person name="Schumann P."/>
            <person name="Toth E."/>
        </authorList>
    </citation>
    <scope>NUCLEOTIDE SEQUENCE [LARGE SCALE GENOMIC DNA]</scope>
    <source>
        <strain evidence="2 3">SA-279</strain>
    </source>
</reference>
<dbReference type="RefSeq" id="WP_131305482.1">
    <property type="nucleotide sequence ID" value="NZ_SJFN01000002.1"/>
</dbReference>
<name>A0A4V6MZ57_9HYPH</name>
<evidence type="ECO:0000313" key="2">
    <source>
        <dbReference type="EMBL" id="TBW40976.1"/>
    </source>
</evidence>
<evidence type="ECO:0000256" key="1">
    <source>
        <dbReference type="SAM" id="SignalP"/>
    </source>
</evidence>
<evidence type="ECO:0000313" key="3">
    <source>
        <dbReference type="Proteomes" id="UP000292781"/>
    </source>
</evidence>
<organism evidence="2 3">
    <name type="scientific">Siculibacillus lacustris</name>
    <dbReference type="NCBI Taxonomy" id="1549641"/>
    <lineage>
        <taxon>Bacteria</taxon>
        <taxon>Pseudomonadati</taxon>
        <taxon>Pseudomonadota</taxon>
        <taxon>Alphaproteobacteria</taxon>
        <taxon>Hyphomicrobiales</taxon>
        <taxon>Ancalomicrobiaceae</taxon>
        <taxon>Siculibacillus</taxon>
    </lineage>
</organism>
<accession>A0A4V6MZ57</accession>
<feature type="signal peptide" evidence="1">
    <location>
        <begin position="1"/>
        <end position="28"/>
    </location>
</feature>
<dbReference type="AlphaFoldDB" id="A0A4V6MZ57"/>
<evidence type="ECO:0008006" key="4">
    <source>
        <dbReference type="Google" id="ProtNLM"/>
    </source>
</evidence>
<dbReference type="EMBL" id="SJFN01000002">
    <property type="protein sequence ID" value="TBW40976.1"/>
    <property type="molecule type" value="Genomic_DNA"/>
</dbReference>
<dbReference type="Proteomes" id="UP000292781">
    <property type="component" value="Unassembled WGS sequence"/>
</dbReference>
<keyword evidence="1" id="KW-0732">Signal</keyword>
<gene>
    <name evidence="2" type="ORF">EYW49_02125</name>
</gene>
<comment type="caution">
    <text evidence="2">The sequence shown here is derived from an EMBL/GenBank/DDBJ whole genome shotgun (WGS) entry which is preliminary data.</text>
</comment>
<sequence>MKGYRTIALNTVAAVLGALMSTDWGAVADPKTAGLVVGGLGLANTVLRFFTDGPVGGARTGA</sequence>
<feature type="chain" id="PRO_5020811685" description="Holin" evidence="1">
    <location>
        <begin position="29"/>
        <end position="62"/>
    </location>
</feature>
<keyword evidence="3" id="KW-1185">Reference proteome</keyword>
<protein>
    <recommendedName>
        <fullName evidence="4">Holin</fullName>
    </recommendedName>
</protein>
<proteinExistence type="predicted"/>